<organism evidence="14 15">
    <name type="scientific">Pseudoalteromonas phenolica</name>
    <dbReference type="NCBI Taxonomy" id="161398"/>
    <lineage>
        <taxon>Bacteria</taxon>
        <taxon>Pseudomonadati</taxon>
        <taxon>Pseudomonadota</taxon>
        <taxon>Gammaproteobacteria</taxon>
        <taxon>Alteromonadales</taxon>
        <taxon>Pseudoalteromonadaceae</taxon>
        <taxon>Pseudoalteromonas</taxon>
    </lineage>
</organism>
<reference evidence="14 15" key="1">
    <citation type="submission" date="2018-01" db="EMBL/GenBank/DDBJ databases">
        <title>Co-occurrence of chitin degradation, pigmentation and bioactivity in marine Pseudoalteromonas.</title>
        <authorList>
            <person name="Paulsen S."/>
            <person name="Gram L."/>
            <person name="Machado H."/>
        </authorList>
    </citation>
    <scope>NUCLEOTIDE SEQUENCE [LARGE SCALE GENOMIC DNA]</scope>
    <source>
        <strain evidence="14 15">S3898</strain>
    </source>
</reference>
<evidence type="ECO:0000256" key="13">
    <source>
        <dbReference type="HAMAP-Rule" id="MF_00409"/>
    </source>
</evidence>
<evidence type="ECO:0000256" key="5">
    <source>
        <dbReference type="ARBA" id="ARBA00022516"/>
    </source>
</evidence>
<keyword evidence="7 13" id="KW-0808">Transferase</keyword>
<proteinExistence type="inferred from homology"/>
<name>A0A4Q7IRM6_9GAMM</name>
<evidence type="ECO:0000256" key="8">
    <source>
        <dbReference type="ARBA" id="ARBA00022741"/>
    </source>
</evidence>
<comment type="catalytic activity">
    <reaction evidence="13">
        <text>a lipid A disaccharide + ATP = a lipid IVA + ADP + H(+)</text>
        <dbReference type="Rhea" id="RHEA:67840"/>
        <dbReference type="ChEBI" id="CHEBI:15378"/>
        <dbReference type="ChEBI" id="CHEBI:30616"/>
        <dbReference type="ChEBI" id="CHEBI:176343"/>
        <dbReference type="ChEBI" id="CHEBI:176425"/>
        <dbReference type="ChEBI" id="CHEBI:456216"/>
        <dbReference type="EC" id="2.7.1.130"/>
    </reaction>
</comment>
<evidence type="ECO:0000256" key="11">
    <source>
        <dbReference type="ARBA" id="ARBA00023098"/>
    </source>
</evidence>
<gene>
    <name evidence="13" type="primary">lpxK</name>
    <name evidence="14" type="ORF">C1E23_01095</name>
</gene>
<evidence type="ECO:0000256" key="12">
    <source>
        <dbReference type="ARBA" id="ARBA00029757"/>
    </source>
</evidence>
<keyword evidence="6 13" id="KW-0441">Lipid A biosynthesis</keyword>
<comment type="similarity">
    <text evidence="13">Belongs to the LpxK family.</text>
</comment>
<dbReference type="GO" id="GO:0009029">
    <property type="term" value="F:lipid-A 4'-kinase activity"/>
    <property type="evidence" value="ECO:0007669"/>
    <property type="project" value="UniProtKB-UniRule"/>
</dbReference>
<sequence length="326" mass="36531">MSYIESSWYKKKSLMTWLLAPLSGLFFILSSFRKLLFRLGIAKSFKADIPIIVVGNIGIGGNGKTPFVLWLVPHLESMGLKVGVISRGYGAKAPAYPYELSSASSVKEAGDEPFLIYNRLQCPLVIGADREASYKILKEKYKVDVIVSDDGMQHYKMPRAIEFCIIDSKRRFGNGFLIPAGPLRELPSRINSVDLAIENGGDSLLSYQLATSGFYSVKNKEFAENTPNEGIAVSAIGSPKRFEKCLEALGKKLIECKHFRDHHAYTEQDFIETESNAVFMTEKDAVKCQHFAKNNWYYLKVDATPTKELIEQINQLLKQKGITHGI</sequence>
<dbReference type="EMBL" id="PPSX01000004">
    <property type="protein sequence ID" value="RZQ55024.1"/>
    <property type="molecule type" value="Genomic_DNA"/>
</dbReference>
<keyword evidence="9 13" id="KW-0418">Kinase</keyword>
<comment type="caution">
    <text evidence="14">The sequence shown here is derived from an EMBL/GenBank/DDBJ whole genome shotgun (WGS) entry which is preliminary data.</text>
</comment>
<dbReference type="RefSeq" id="WP_130253801.1">
    <property type="nucleotide sequence ID" value="NZ_PPSX01000004.1"/>
</dbReference>
<feature type="binding site" evidence="13">
    <location>
        <begin position="58"/>
        <end position="65"/>
    </location>
    <ligand>
        <name>ATP</name>
        <dbReference type="ChEBI" id="CHEBI:30616"/>
    </ligand>
</feature>
<evidence type="ECO:0000256" key="6">
    <source>
        <dbReference type="ARBA" id="ARBA00022556"/>
    </source>
</evidence>
<dbReference type="InterPro" id="IPR003758">
    <property type="entry name" value="LpxK"/>
</dbReference>
<evidence type="ECO:0000313" key="14">
    <source>
        <dbReference type="EMBL" id="RZQ55024.1"/>
    </source>
</evidence>
<keyword evidence="8 13" id="KW-0547">Nucleotide-binding</keyword>
<evidence type="ECO:0000256" key="2">
    <source>
        <dbReference type="ARBA" id="ARBA00004870"/>
    </source>
</evidence>
<evidence type="ECO:0000256" key="3">
    <source>
        <dbReference type="ARBA" id="ARBA00012071"/>
    </source>
</evidence>
<dbReference type="InterPro" id="IPR027417">
    <property type="entry name" value="P-loop_NTPase"/>
</dbReference>
<keyword evidence="10 13" id="KW-0067">ATP-binding</keyword>
<dbReference type="GO" id="GO:0009244">
    <property type="term" value="P:lipopolysaccharide core region biosynthetic process"/>
    <property type="evidence" value="ECO:0007669"/>
    <property type="project" value="TreeGrafter"/>
</dbReference>
<dbReference type="PANTHER" id="PTHR42724">
    <property type="entry name" value="TETRAACYLDISACCHARIDE 4'-KINASE"/>
    <property type="match status" value="1"/>
</dbReference>
<dbReference type="GO" id="GO:0005524">
    <property type="term" value="F:ATP binding"/>
    <property type="evidence" value="ECO:0007669"/>
    <property type="project" value="UniProtKB-UniRule"/>
</dbReference>
<evidence type="ECO:0000256" key="10">
    <source>
        <dbReference type="ARBA" id="ARBA00022840"/>
    </source>
</evidence>
<evidence type="ECO:0000256" key="4">
    <source>
        <dbReference type="ARBA" id="ARBA00016436"/>
    </source>
</evidence>
<evidence type="ECO:0000256" key="9">
    <source>
        <dbReference type="ARBA" id="ARBA00022777"/>
    </source>
</evidence>
<evidence type="ECO:0000256" key="7">
    <source>
        <dbReference type="ARBA" id="ARBA00022679"/>
    </source>
</evidence>
<evidence type="ECO:0000256" key="1">
    <source>
        <dbReference type="ARBA" id="ARBA00002274"/>
    </source>
</evidence>
<dbReference type="UniPathway" id="UPA00359">
    <property type="reaction ID" value="UER00482"/>
</dbReference>
<dbReference type="EC" id="2.7.1.130" evidence="3 13"/>
<dbReference type="PANTHER" id="PTHR42724:SF1">
    <property type="entry name" value="TETRAACYLDISACCHARIDE 4'-KINASE, MITOCHONDRIAL-RELATED"/>
    <property type="match status" value="1"/>
</dbReference>
<dbReference type="NCBIfam" id="TIGR00682">
    <property type="entry name" value="lpxK"/>
    <property type="match status" value="1"/>
</dbReference>
<protein>
    <recommendedName>
        <fullName evidence="4 13">Tetraacyldisaccharide 4'-kinase</fullName>
        <ecNumber evidence="3 13">2.7.1.130</ecNumber>
    </recommendedName>
    <alternativeName>
        <fullName evidence="12 13">Lipid A 4'-kinase</fullName>
    </alternativeName>
</protein>
<keyword evidence="5 13" id="KW-0444">Lipid biosynthesis</keyword>
<dbReference type="GO" id="GO:0005886">
    <property type="term" value="C:plasma membrane"/>
    <property type="evidence" value="ECO:0007669"/>
    <property type="project" value="TreeGrafter"/>
</dbReference>
<keyword evidence="11 13" id="KW-0443">Lipid metabolism</keyword>
<dbReference type="GO" id="GO:0009245">
    <property type="term" value="P:lipid A biosynthetic process"/>
    <property type="evidence" value="ECO:0007669"/>
    <property type="project" value="UniProtKB-UniRule"/>
</dbReference>
<dbReference type="HAMAP" id="MF_00409">
    <property type="entry name" value="LpxK"/>
    <property type="match status" value="1"/>
</dbReference>
<dbReference type="SUPFAM" id="SSF52540">
    <property type="entry name" value="P-loop containing nucleoside triphosphate hydrolases"/>
    <property type="match status" value="1"/>
</dbReference>
<comment type="function">
    <text evidence="1 13">Transfers the gamma-phosphate of ATP to the 4'-position of a tetraacyldisaccharide 1-phosphate intermediate (termed DS-1-P) to form tetraacyldisaccharide 1,4'-bis-phosphate (lipid IVA).</text>
</comment>
<evidence type="ECO:0000313" key="15">
    <source>
        <dbReference type="Proteomes" id="UP000291338"/>
    </source>
</evidence>
<accession>A0A4Q7IRM6</accession>
<dbReference type="Proteomes" id="UP000291338">
    <property type="component" value="Unassembled WGS sequence"/>
</dbReference>
<dbReference type="Pfam" id="PF02606">
    <property type="entry name" value="LpxK"/>
    <property type="match status" value="1"/>
</dbReference>
<dbReference type="AlphaFoldDB" id="A0A4Q7IRM6"/>
<comment type="pathway">
    <text evidence="2 13">Glycolipid biosynthesis; lipid IV(A) biosynthesis; lipid IV(A) from (3R)-3-hydroxytetradecanoyl-[acyl-carrier-protein] and UDP-N-acetyl-alpha-D-glucosamine: step 6/6.</text>
</comment>